<protein>
    <submittedName>
        <fullName evidence="2">Alpha/beta fold hydrolase</fullName>
    </submittedName>
</protein>
<dbReference type="GO" id="GO:0016787">
    <property type="term" value="F:hydrolase activity"/>
    <property type="evidence" value="ECO:0007669"/>
    <property type="project" value="UniProtKB-KW"/>
</dbReference>
<dbReference type="Proteomes" id="UP001596524">
    <property type="component" value="Unassembled WGS sequence"/>
</dbReference>
<dbReference type="InterPro" id="IPR000073">
    <property type="entry name" value="AB_hydrolase_1"/>
</dbReference>
<dbReference type="Pfam" id="PF12697">
    <property type="entry name" value="Abhydrolase_6"/>
    <property type="match status" value="1"/>
</dbReference>
<dbReference type="PANTHER" id="PTHR43798">
    <property type="entry name" value="MONOACYLGLYCEROL LIPASE"/>
    <property type="match status" value="1"/>
</dbReference>
<keyword evidence="3" id="KW-1185">Reference proteome</keyword>
<dbReference type="Gene3D" id="3.40.50.1820">
    <property type="entry name" value="alpha/beta hydrolase"/>
    <property type="match status" value="1"/>
</dbReference>
<feature type="domain" description="AB hydrolase-1" evidence="1">
    <location>
        <begin position="5"/>
        <end position="227"/>
    </location>
</feature>
<reference evidence="3" key="1">
    <citation type="journal article" date="2019" name="Int. J. Syst. Evol. Microbiol.">
        <title>The Global Catalogue of Microorganisms (GCM) 10K type strain sequencing project: providing services to taxonomists for standard genome sequencing and annotation.</title>
        <authorList>
            <consortium name="The Broad Institute Genomics Platform"/>
            <consortium name="The Broad Institute Genome Sequencing Center for Infectious Disease"/>
            <person name="Wu L."/>
            <person name="Ma J."/>
        </authorList>
    </citation>
    <scope>NUCLEOTIDE SEQUENCE [LARGE SCALE GENOMIC DNA]</scope>
    <source>
        <strain evidence="3">FCH27</strain>
    </source>
</reference>
<dbReference type="RefSeq" id="WP_255890917.1">
    <property type="nucleotide sequence ID" value="NZ_JAFMZM010000004.1"/>
</dbReference>
<proteinExistence type="predicted"/>
<dbReference type="SUPFAM" id="SSF53474">
    <property type="entry name" value="alpha/beta-Hydrolases"/>
    <property type="match status" value="1"/>
</dbReference>
<dbReference type="InterPro" id="IPR029058">
    <property type="entry name" value="AB_hydrolase_fold"/>
</dbReference>
<accession>A0ABW2N5N0</accession>
<dbReference type="EMBL" id="JBHTCH010000017">
    <property type="protein sequence ID" value="MFC7361332.1"/>
    <property type="molecule type" value="Genomic_DNA"/>
</dbReference>
<gene>
    <name evidence="2" type="ORF">ACFQO6_13735</name>
</gene>
<name>A0ABW2N5N0_9ACTN</name>
<evidence type="ECO:0000313" key="3">
    <source>
        <dbReference type="Proteomes" id="UP001596524"/>
    </source>
</evidence>
<keyword evidence="2" id="KW-0378">Hydrolase</keyword>
<dbReference type="PANTHER" id="PTHR43798:SF33">
    <property type="entry name" value="HYDROLASE, PUTATIVE (AFU_ORTHOLOGUE AFUA_2G14860)-RELATED"/>
    <property type="match status" value="1"/>
</dbReference>
<dbReference type="InterPro" id="IPR050266">
    <property type="entry name" value="AB_hydrolase_sf"/>
</dbReference>
<evidence type="ECO:0000313" key="2">
    <source>
        <dbReference type="EMBL" id="MFC7361332.1"/>
    </source>
</evidence>
<organism evidence="2 3">
    <name type="scientific">Nocardioides astragali</name>
    <dbReference type="NCBI Taxonomy" id="1776736"/>
    <lineage>
        <taxon>Bacteria</taxon>
        <taxon>Bacillati</taxon>
        <taxon>Actinomycetota</taxon>
        <taxon>Actinomycetes</taxon>
        <taxon>Propionibacteriales</taxon>
        <taxon>Nocardioidaceae</taxon>
        <taxon>Nocardioides</taxon>
    </lineage>
</organism>
<evidence type="ECO:0000259" key="1">
    <source>
        <dbReference type="Pfam" id="PF12697"/>
    </source>
</evidence>
<comment type="caution">
    <text evidence="2">The sequence shown here is derived from an EMBL/GenBank/DDBJ whole genome shotgun (WGS) entry which is preliminary data.</text>
</comment>
<sequence length="236" mass="25318">MRPHLVLVHGSRLASSQWLPQVPLLEGRATLGLVDLPGHGSRDGEHFTLARCVTVLDEAVDEAPPGAPVVLVGHSLGGYVAMAYAAEHGPRLHGLVLAGCSATPTGPGAAAYRLVAAATDRIGPDRMTRVNNRILRRLYPAELIEPVIAGGYYFTPTPAAWRAVMDECRPDMLRGLECPVLLLNGQWDQFRLGVPSVLRVLPDARVQTIPRASHLSNLDQPEAFAEAVMAFATSLS</sequence>